<dbReference type="PROSITE" id="PS50801">
    <property type="entry name" value="STAS"/>
    <property type="match status" value="1"/>
</dbReference>
<dbReference type="EMBL" id="JACHKF010000001">
    <property type="protein sequence ID" value="MBB6569423.1"/>
    <property type="molecule type" value="Genomic_DNA"/>
</dbReference>
<evidence type="ECO:0000313" key="5">
    <source>
        <dbReference type="Proteomes" id="UP000553957"/>
    </source>
</evidence>
<dbReference type="AlphaFoldDB" id="A0A7Y4KZW0"/>
<dbReference type="RefSeq" id="WP_171673221.1">
    <property type="nucleotide sequence ID" value="NZ_BAAAGT010000002.1"/>
</dbReference>
<evidence type="ECO:0000259" key="1">
    <source>
        <dbReference type="PROSITE" id="PS50801"/>
    </source>
</evidence>
<reference evidence="3 4" key="1">
    <citation type="submission" date="2020-05" db="EMBL/GenBank/DDBJ databases">
        <title>Genome sequence of Kribbella sandramycini ATCC 39419.</title>
        <authorList>
            <person name="Maclea K.S."/>
            <person name="Fair J.L."/>
        </authorList>
    </citation>
    <scope>NUCLEOTIDE SEQUENCE [LARGE SCALE GENOMIC DNA]</scope>
    <source>
        <strain evidence="3 4">ATCC 39419</strain>
    </source>
</reference>
<protein>
    <submittedName>
        <fullName evidence="2">Anti-anti-sigma factor</fullName>
    </submittedName>
    <submittedName>
        <fullName evidence="3">STAS domain-containing protein</fullName>
    </submittedName>
</protein>
<comment type="caution">
    <text evidence="3">The sequence shown here is derived from an EMBL/GenBank/DDBJ whole genome shotgun (WGS) entry which is preliminary data.</text>
</comment>
<gene>
    <name evidence="2" type="ORF">HNR71_005060</name>
    <name evidence="3" type="ORF">HPO96_10835</name>
</gene>
<dbReference type="InterPro" id="IPR058548">
    <property type="entry name" value="MlaB-like_STAS"/>
</dbReference>
<dbReference type="SUPFAM" id="SSF52091">
    <property type="entry name" value="SpoIIaa-like"/>
    <property type="match status" value="1"/>
</dbReference>
<organism evidence="3 4">
    <name type="scientific">Kribbella sandramycini</name>
    <dbReference type="NCBI Taxonomy" id="60450"/>
    <lineage>
        <taxon>Bacteria</taxon>
        <taxon>Bacillati</taxon>
        <taxon>Actinomycetota</taxon>
        <taxon>Actinomycetes</taxon>
        <taxon>Propionibacteriales</taxon>
        <taxon>Kribbellaceae</taxon>
        <taxon>Kribbella</taxon>
    </lineage>
</organism>
<dbReference type="Gene3D" id="3.30.750.24">
    <property type="entry name" value="STAS domain"/>
    <property type="match status" value="1"/>
</dbReference>
<sequence length="130" mass="13877">MSQPRVVRAGSQPVDGSGPFVCGWSAVGACVVVKVAGAVDDRTADSFAEELRRVITTKGATVVVDVRRVREIDAAGVEVLVTAAELARQRDGWLRVAGAKPWLSTRLGHHAIPAYSELKQALPAYRRSAL</sequence>
<proteinExistence type="predicted"/>
<dbReference type="Proteomes" id="UP000534306">
    <property type="component" value="Unassembled WGS sequence"/>
</dbReference>
<name>A0A7Y4KZW0_9ACTN</name>
<dbReference type="Pfam" id="PF13466">
    <property type="entry name" value="STAS_2"/>
    <property type="match status" value="1"/>
</dbReference>
<keyword evidence="4" id="KW-1185">Reference proteome</keyword>
<accession>A0A7Y4KZW0</accession>
<dbReference type="InterPro" id="IPR036513">
    <property type="entry name" value="STAS_dom_sf"/>
</dbReference>
<dbReference type="Proteomes" id="UP000553957">
    <property type="component" value="Unassembled WGS sequence"/>
</dbReference>
<dbReference type="InterPro" id="IPR002645">
    <property type="entry name" value="STAS_dom"/>
</dbReference>
<evidence type="ECO:0000313" key="3">
    <source>
        <dbReference type="EMBL" id="NOL40741.1"/>
    </source>
</evidence>
<evidence type="ECO:0000313" key="2">
    <source>
        <dbReference type="EMBL" id="MBB6569423.1"/>
    </source>
</evidence>
<evidence type="ECO:0000313" key="4">
    <source>
        <dbReference type="Proteomes" id="UP000534306"/>
    </source>
</evidence>
<reference evidence="2 5" key="2">
    <citation type="submission" date="2020-08" db="EMBL/GenBank/DDBJ databases">
        <title>Sequencing the genomes of 1000 actinobacteria strains.</title>
        <authorList>
            <person name="Klenk H.-P."/>
        </authorList>
    </citation>
    <scope>NUCLEOTIDE SEQUENCE [LARGE SCALE GENOMIC DNA]</scope>
    <source>
        <strain evidence="2 5">DSM 15626</strain>
    </source>
</reference>
<dbReference type="EMBL" id="JABJRC010000002">
    <property type="protein sequence ID" value="NOL40741.1"/>
    <property type="molecule type" value="Genomic_DNA"/>
</dbReference>
<feature type="domain" description="STAS" evidence="1">
    <location>
        <begin position="31"/>
        <end position="101"/>
    </location>
</feature>
<dbReference type="PROSITE" id="PS51257">
    <property type="entry name" value="PROKAR_LIPOPROTEIN"/>
    <property type="match status" value="1"/>
</dbReference>